<evidence type="ECO:0000313" key="2">
    <source>
        <dbReference type="Proteomes" id="UP000193738"/>
    </source>
</evidence>
<name>A0A1X1VEC0_MYCGS</name>
<protein>
    <submittedName>
        <fullName evidence="1">Uncharacterized protein</fullName>
    </submittedName>
</protein>
<proteinExistence type="predicted"/>
<sequence length="72" mass="8105">MPCQWTAPAYVVGLDEVFFDHCGSNGEWMPCVATFLDSASLSITDCVHYCTAAARRRKRHYLVWCAKKFGVS</sequence>
<dbReference type="AlphaFoldDB" id="A0A1X1VEC0"/>
<reference evidence="1 2" key="1">
    <citation type="submission" date="2016-01" db="EMBL/GenBank/DDBJ databases">
        <title>The new phylogeny of the genus Mycobacterium.</title>
        <authorList>
            <person name="Tarcisio F."/>
            <person name="Conor M."/>
            <person name="Antonella G."/>
            <person name="Elisabetta G."/>
            <person name="Giulia F.S."/>
            <person name="Sara T."/>
            <person name="Anna F."/>
            <person name="Clotilde B."/>
            <person name="Roberto B."/>
            <person name="Veronica D.S."/>
            <person name="Fabio R."/>
            <person name="Monica P."/>
            <person name="Olivier J."/>
            <person name="Enrico T."/>
            <person name="Nicola S."/>
        </authorList>
    </citation>
    <scope>NUCLEOTIDE SEQUENCE [LARGE SCALE GENOMIC DNA]</scope>
    <source>
        <strain evidence="1 2">DSM 43505</strain>
    </source>
</reference>
<evidence type="ECO:0000313" key="1">
    <source>
        <dbReference type="EMBL" id="ORV67351.1"/>
    </source>
</evidence>
<gene>
    <name evidence="1" type="ORF">AWC07_09305</name>
</gene>
<comment type="caution">
    <text evidence="1">The sequence shown here is derived from an EMBL/GenBank/DDBJ whole genome shotgun (WGS) entry which is preliminary data.</text>
</comment>
<accession>A0A1X1VEC0</accession>
<dbReference type="EMBL" id="LQOX01000112">
    <property type="protein sequence ID" value="ORV67351.1"/>
    <property type="molecule type" value="Genomic_DNA"/>
</dbReference>
<dbReference type="Proteomes" id="UP000193738">
    <property type="component" value="Unassembled WGS sequence"/>
</dbReference>
<organism evidence="1 2">
    <name type="scientific">Mycobacterium gastri</name>
    <dbReference type="NCBI Taxonomy" id="1777"/>
    <lineage>
        <taxon>Bacteria</taxon>
        <taxon>Bacillati</taxon>
        <taxon>Actinomycetota</taxon>
        <taxon>Actinomycetes</taxon>
        <taxon>Mycobacteriales</taxon>
        <taxon>Mycobacteriaceae</taxon>
        <taxon>Mycobacterium</taxon>
    </lineage>
</organism>
<keyword evidence="2" id="KW-1185">Reference proteome</keyword>